<dbReference type="VEuPathDB" id="FungiDB:TREMEDRAFT_59260"/>
<feature type="compositionally biased region" description="Basic and acidic residues" evidence="5">
    <location>
        <begin position="548"/>
        <end position="564"/>
    </location>
</feature>
<feature type="region of interest" description="Disordered" evidence="5">
    <location>
        <begin position="368"/>
        <end position="613"/>
    </location>
</feature>
<dbReference type="GO" id="GO:0016020">
    <property type="term" value="C:membrane"/>
    <property type="evidence" value="ECO:0007669"/>
    <property type="project" value="UniProtKB-SubCell"/>
</dbReference>
<keyword evidence="2 6" id="KW-0812">Transmembrane</keyword>
<feature type="transmembrane region" description="Helical" evidence="6">
    <location>
        <begin position="156"/>
        <end position="175"/>
    </location>
</feature>
<organism evidence="7 8">
    <name type="scientific">Tremella mesenterica</name>
    <name type="common">Jelly fungus</name>
    <dbReference type="NCBI Taxonomy" id="5217"/>
    <lineage>
        <taxon>Eukaryota</taxon>
        <taxon>Fungi</taxon>
        <taxon>Dikarya</taxon>
        <taxon>Basidiomycota</taxon>
        <taxon>Agaricomycotina</taxon>
        <taxon>Tremellomycetes</taxon>
        <taxon>Tremellales</taxon>
        <taxon>Tremellaceae</taxon>
        <taxon>Tremella</taxon>
    </lineage>
</organism>
<feature type="compositionally biased region" description="Pro residues" evidence="5">
    <location>
        <begin position="420"/>
        <end position="429"/>
    </location>
</feature>
<accession>A0A4V1M3M3</accession>
<feature type="transmembrane region" description="Helical" evidence="6">
    <location>
        <begin position="195"/>
        <end position="212"/>
    </location>
</feature>
<evidence type="ECO:0000256" key="5">
    <source>
        <dbReference type="SAM" id="MobiDB-lite"/>
    </source>
</evidence>
<name>A0A4V1M3M3_TREME</name>
<evidence type="ECO:0000313" key="7">
    <source>
        <dbReference type="EMBL" id="RXK37367.1"/>
    </source>
</evidence>
<dbReference type="OrthoDB" id="5348404at2759"/>
<keyword evidence="3 6" id="KW-1133">Transmembrane helix</keyword>
<dbReference type="AlphaFoldDB" id="A0A4V1M3M3"/>
<evidence type="ECO:0000256" key="1">
    <source>
        <dbReference type="ARBA" id="ARBA00004141"/>
    </source>
</evidence>
<gene>
    <name evidence="7" type="ORF">M231_05354</name>
</gene>
<dbReference type="FunCoup" id="A0A4V1M3M3">
    <property type="interactions" value="139"/>
</dbReference>
<dbReference type="PANTHER" id="PTHR23423">
    <property type="entry name" value="ORGANIC SOLUTE TRANSPORTER-RELATED"/>
    <property type="match status" value="1"/>
</dbReference>
<evidence type="ECO:0000256" key="2">
    <source>
        <dbReference type="ARBA" id="ARBA00022692"/>
    </source>
</evidence>
<dbReference type="Proteomes" id="UP000289152">
    <property type="component" value="Unassembled WGS sequence"/>
</dbReference>
<evidence type="ECO:0000313" key="8">
    <source>
        <dbReference type="Proteomes" id="UP000289152"/>
    </source>
</evidence>
<proteinExistence type="predicted"/>
<dbReference type="SMART" id="SM01417">
    <property type="entry name" value="Solute_trans_a"/>
    <property type="match status" value="1"/>
</dbReference>
<feature type="transmembrane region" description="Helical" evidence="6">
    <location>
        <begin position="265"/>
        <end position="286"/>
    </location>
</feature>
<keyword evidence="4 6" id="KW-0472">Membrane</keyword>
<feature type="compositionally biased region" description="Polar residues" evidence="5">
    <location>
        <begin position="457"/>
        <end position="468"/>
    </location>
</feature>
<dbReference type="VEuPathDB" id="FungiDB:TREMEDRAFT_36313"/>
<evidence type="ECO:0000256" key="6">
    <source>
        <dbReference type="SAM" id="Phobius"/>
    </source>
</evidence>
<dbReference type="EMBL" id="SDIL01000070">
    <property type="protein sequence ID" value="RXK37367.1"/>
    <property type="molecule type" value="Genomic_DNA"/>
</dbReference>
<comment type="caution">
    <text evidence="7">The sequence shown here is derived from an EMBL/GenBank/DDBJ whole genome shotgun (WGS) entry which is preliminary data.</text>
</comment>
<dbReference type="InterPro" id="IPR005178">
    <property type="entry name" value="Ostalpha/TMEM184C"/>
</dbReference>
<feature type="transmembrane region" description="Helical" evidence="6">
    <location>
        <begin position="22"/>
        <end position="46"/>
    </location>
</feature>
<comment type="subcellular location">
    <subcellularLocation>
        <location evidence="1">Membrane</location>
        <topology evidence="1">Multi-pass membrane protein</topology>
    </subcellularLocation>
</comment>
<feature type="transmembrane region" description="Helical" evidence="6">
    <location>
        <begin position="224"/>
        <end position="245"/>
    </location>
</feature>
<evidence type="ECO:0000256" key="4">
    <source>
        <dbReference type="ARBA" id="ARBA00023136"/>
    </source>
</evidence>
<feature type="compositionally biased region" description="Low complexity" evidence="5">
    <location>
        <begin position="524"/>
        <end position="541"/>
    </location>
</feature>
<reference evidence="7 8" key="1">
    <citation type="submission" date="2016-06" db="EMBL/GenBank/DDBJ databases">
        <title>Evolution of pathogenesis and genome organization in the Tremellales.</title>
        <authorList>
            <person name="Cuomo C."/>
            <person name="Litvintseva A."/>
            <person name="Heitman J."/>
            <person name="Chen Y."/>
            <person name="Sun S."/>
            <person name="Springer D."/>
            <person name="Dromer F."/>
            <person name="Young S."/>
            <person name="Zeng Q."/>
            <person name="Chapman S."/>
            <person name="Gujja S."/>
            <person name="Saif S."/>
            <person name="Birren B."/>
        </authorList>
    </citation>
    <scope>NUCLEOTIDE SEQUENCE [LARGE SCALE GENOMIC DNA]</scope>
    <source>
        <strain evidence="7 8">ATCC 28783</strain>
    </source>
</reference>
<dbReference type="STRING" id="5217.A0A4V1M3M3"/>
<feature type="compositionally biased region" description="Polar residues" evidence="5">
    <location>
        <begin position="476"/>
        <end position="498"/>
    </location>
</feature>
<feature type="compositionally biased region" description="Polar residues" evidence="5">
    <location>
        <begin position="378"/>
        <end position="397"/>
    </location>
</feature>
<sequence>MSTCPPINAPGEDGIHWDTHRIGWAVAGGCAALTTVITLFTLTMHATHYQQPAAQRQVMRVLLMPSRYSVVSFFSYRYYQSYEYYVLAETAYEAITLSAFLMLLMELVSLSTTEKDIRVALYEKDKRNLPFPFNCFRFRASKPYFMHTLSFSVMQYVVIRPAISIIGIVCEYYNVLCPQKYSIHFAEVYLDSVDFVSISFALYGLIVFYVLCKDELKGRRPLNKFLAIKLIVFFTFYQSFIFSILQNYNVIKGTTFWTADNVSDGLSALCTTVEMVFFSIYMGWAYSWTDYISTKMNPYQRKTGVATYFQAIWDTINLSDFALELYRACKFFIDYLRGKPGTHGAPTMMQKTFMPDTIPIEMAKANGEINGAPKPLRSPNSYQRLADNNVSPNQNSRPLPDFSQKFDTSQSQNPTQYPFPKYPPQPTTYPPISTQTESHQNGQDPVQMPSPHPFALPQNQNTQSNLSPPSDYGRMNSYNSGLSSNTGNTQYMTPNQTPDGRDSFVSASETTFPNARPTGQGPISSQSQVDGQGWSQQSQSQRTVWNEKGQEGLEGNRRIEEQRFNPHLQYPPPPHLSRQSVEPPTYTAERSESDQVRWSQGSENGIPGNPRLY</sequence>
<evidence type="ECO:0000256" key="3">
    <source>
        <dbReference type="ARBA" id="ARBA00022989"/>
    </source>
</evidence>
<evidence type="ECO:0008006" key="9">
    <source>
        <dbReference type="Google" id="ProtNLM"/>
    </source>
</evidence>
<protein>
    <recommendedName>
        <fullName evidence="9">DUF300-domain-containing protein</fullName>
    </recommendedName>
</protein>
<dbReference type="InParanoid" id="A0A4V1M3M3"/>
<keyword evidence="8" id="KW-1185">Reference proteome</keyword>
<dbReference type="Pfam" id="PF03619">
    <property type="entry name" value="Solute_trans_a"/>
    <property type="match status" value="1"/>
</dbReference>